<keyword evidence="8" id="KW-1185">Reference proteome</keyword>
<dbReference type="RefSeq" id="WP_153342795.1">
    <property type="nucleotide sequence ID" value="NZ_WIVE01000017.1"/>
</dbReference>
<feature type="transmembrane region" description="Helical" evidence="5">
    <location>
        <begin position="256"/>
        <end position="288"/>
    </location>
</feature>
<name>A0A7X2D332_9PROT</name>
<dbReference type="Pfam" id="PF04932">
    <property type="entry name" value="Wzy_C"/>
    <property type="match status" value="1"/>
</dbReference>
<feature type="transmembrane region" description="Helical" evidence="5">
    <location>
        <begin position="12"/>
        <end position="30"/>
    </location>
</feature>
<dbReference type="GO" id="GO:0016020">
    <property type="term" value="C:membrane"/>
    <property type="evidence" value="ECO:0007669"/>
    <property type="project" value="UniProtKB-SubCell"/>
</dbReference>
<accession>A0A7X2D332</accession>
<feature type="transmembrane region" description="Helical" evidence="5">
    <location>
        <begin position="42"/>
        <end position="59"/>
    </location>
</feature>
<feature type="transmembrane region" description="Helical" evidence="5">
    <location>
        <begin position="525"/>
        <end position="541"/>
    </location>
</feature>
<evidence type="ECO:0000256" key="4">
    <source>
        <dbReference type="ARBA" id="ARBA00023136"/>
    </source>
</evidence>
<dbReference type="EMBL" id="WIVE01000017">
    <property type="protein sequence ID" value="MQX36366.1"/>
    <property type="molecule type" value="Genomic_DNA"/>
</dbReference>
<feature type="transmembrane region" description="Helical" evidence="5">
    <location>
        <begin position="116"/>
        <end position="136"/>
    </location>
</feature>
<evidence type="ECO:0000256" key="3">
    <source>
        <dbReference type="ARBA" id="ARBA00022989"/>
    </source>
</evidence>
<evidence type="ECO:0000313" key="7">
    <source>
        <dbReference type="EMBL" id="MQX36366.1"/>
    </source>
</evidence>
<protein>
    <recommendedName>
        <fullName evidence="6">O-antigen ligase-related domain-containing protein</fullName>
    </recommendedName>
</protein>
<evidence type="ECO:0000256" key="2">
    <source>
        <dbReference type="ARBA" id="ARBA00022692"/>
    </source>
</evidence>
<feature type="transmembrane region" description="Helical" evidence="5">
    <location>
        <begin position="500"/>
        <end position="518"/>
    </location>
</feature>
<proteinExistence type="predicted"/>
<comment type="subcellular location">
    <subcellularLocation>
        <location evidence="1">Membrane</location>
        <topology evidence="1">Multi-pass membrane protein</topology>
    </subcellularLocation>
</comment>
<dbReference type="PANTHER" id="PTHR37422">
    <property type="entry name" value="TEICHURONIC ACID BIOSYNTHESIS PROTEIN TUAE"/>
    <property type="match status" value="1"/>
</dbReference>
<reference evidence="7 8" key="1">
    <citation type="submission" date="2019-10" db="EMBL/GenBank/DDBJ databases">
        <title>Draft whole-genome sequence of the purple nonsulfur photosynthetic bacterium Roseospira navarrensis DSM 15114.</title>
        <authorList>
            <person name="Kyndt J.A."/>
            <person name="Meyer T.E."/>
        </authorList>
    </citation>
    <scope>NUCLEOTIDE SEQUENCE [LARGE SCALE GENOMIC DNA]</scope>
    <source>
        <strain evidence="7 8">DSM 15114</strain>
    </source>
</reference>
<evidence type="ECO:0000259" key="6">
    <source>
        <dbReference type="Pfam" id="PF04932"/>
    </source>
</evidence>
<feature type="transmembrane region" description="Helical" evidence="5">
    <location>
        <begin position="148"/>
        <end position="169"/>
    </location>
</feature>
<feature type="transmembrane region" description="Helical" evidence="5">
    <location>
        <begin position="294"/>
        <end position="314"/>
    </location>
</feature>
<dbReference type="Proteomes" id="UP000434582">
    <property type="component" value="Unassembled WGS sequence"/>
</dbReference>
<feature type="transmembrane region" description="Helical" evidence="5">
    <location>
        <begin position="227"/>
        <end position="249"/>
    </location>
</feature>
<feature type="transmembrane region" description="Helical" evidence="5">
    <location>
        <begin position="176"/>
        <end position="197"/>
    </location>
</feature>
<dbReference type="InterPro" id="IPR051533">
    <property type="entry name" value="WaaL-like"/>
</dbReference>
<dbReference type="OrthoDB" id="3734424at2"/>
<evidence type="ECO:0000256" key="5">
    <source>
        <dbReference type="SAM" id="Phobius"/>
    </source>
</evidence>
<sequence>MTPIPRLPSDAANAWSVPLFLATLCVSVLIRLVPDLWTETLTSYLLLVLVLGLAAVAAVRPRPAVLVAIACIPISLNLGIPHSITSAPSDYLMVGAMLGALPLLLRRLRDSGFMRLVVVVCLAPAVAALASTFSALGQFGFGSLKLSIAETLGLGVGGAYAILIVLLFRTAQDLRAVAGAACIGLAVAMLSAAFSGYNTVFCPIPEGIFAGFHTHYRIYGLSGDPNIFSIQLAVLALLSSALLLGFGAGRGFQSGLVALLALVPLAVLLTGSRTGLVLLLPVAVAWMLTGWGRWAVLALGVITATGFAANHLVWSELPCPGQGRGSEVVSFSERNDPLSYFGRYMTADEAAAKAQETVQQQREMQEETLRRFRAMTVDDDIIAAVSNVADADIAGLPLDSLGMPGMVAHQFILLTNDLPLDQARVRLWQAASLLWAIKPVMGNGPGRMTAFTADANRSHNWYLTTAAETGLVGLVAFLLPISAALGAGVYAFVIGTVDRRIVLVVVTAAVVAAAAPMAQDVGRQGVLWAAWGLALALVPVARTARAPDPAAAATPTA</sequence>
<feature type="transmembrane region" description="Helical" evidence="5">
    <location>
        <begin position="66"/>
        <end position="85"/>
    </location>
</feature>
<gene>
    <name evidence="7" type="ORF">GHC57_07520</name>
</gene>
<dbReference type="InterPro" id="IPR007016">
    <property type="entry name" value="O-antigen_ligase-rel_domated"/>
</dbReference>
<dbReference type="PANTHER" id="PTHR37422:SF13">
    <property type="entry name" value="LIPOPOLYSACCHARIDE BIOSYNTHESIS PROTEIN PA4999-RELATED"/>
    <property type="match status" value="1"/>
</dbReference>
<evidence type="ECO:0000313" key="8">
    <source>
        <dbReference type="Proteomes" id="UP000434582"/>
    </source>
</evidence>
<feature type="transmembrane region" description="Helical" evidence="5">
    <location>
        <begin position="471"/>
        <end position="494"/>
    </location>
</feature>
<keyword evidence="2 5" id="KW-0812">Transmembrane</keyword>
<evidence type="ECO:0000256" key="1">
    <source>
        <dbReference type="ARBA" id="ARBA00004141"/>
    </source>
</evidence>
<keyword evidence="3 5" id="KW-1133">Transmembrane helix</keyword>
<keyword evidence="4 5" id="KW-0472">Membrane</keyword>
<organism evidence="7 8">
    <name type="scientific">Roseospira navarrensis</name>
    <dbReference type="NCBI Taxonomy" id="140058"/>
    <lineage>
        <taxon>Bacteria</taxon>
        <taxon>Pseudomonadati</taxon>
        <taxon>Pseudomonadota</taxon>
        <taxon>Alphaproteobacteria</taxon>
        <taxon>Rhodospirillales</taxon>
        <taxon>Rhodospirillaceae</taxon>
        <taxon>Roseospira</taxon>
    </lineage>
</organism>
<comment type="caution">
    <text evidence="7">The sequence shown here is derived from an EMBL/GenBank/DDBJ whole genome shotgun (WGS) entry which is preliminary data.</text>
</comment>
<feature type="transmembrane region" description="Helical" evidence="5">
    <location>
        <begin position="91"/>
        <end position="109"/>
    </location>
</feature>
<dbReference type="AlphaFoldDB" id="A0A7X2D332"/>
<feature type="domain" description="O-antigen ligase-related" evidence="6">
    <location>
        <begin position="259"/>
        <end position="478"/>
    </location>
</feature>